<dbReference type="Proteomes" id="UP000037146">
    <property type="component" value="Unassembled WGS sequence"/>
</dbReference>
<dbReference type="PATRIC" id="fig|1679170.3.peg.1137"/>
<dbReference type="InterPro" id="IPR026838">
    <property type="entry name" value="YheC/D"/>
</dbReference>
<evidence type="ECO:0000313" key="1">
    <source>
        <dbReference type="EMBL" id="KMY48995.1"/>
    </source>
</evidence>
<dbReference type="Gene3D" id="3.30.470.20">
    <property type="entry name" value="ATP-grasp fold, B domain"/>
    <property type="match status" value="1"/>
</dbReference>
<evidence type="ECO:0000313" key="2">
    <source>
        <dbReference type="Proteomes" id="UP000037146"/>
    </source>
</evidence>
<dbReference type="RefSeq" id="WP_049680327.1">
    <property type="nucleotide sequence ID" value="NZ_LFZW01000001.1"/>
</dbReference>
<name>A0A0K9GQS9_9BACI</name>
<sequence length="365" mass="42043">MVSLGILLSDLSKEQHYSTGIAKKASKSGMEVFRFRPSGVNTEAKTIQGESYNQVTNLWESERFTIPTFIYDRSFHGLTRDNQKARNKMNWLKKQAQFLGHGLPSKWEVYSKLNDLPLLQAYIPVTAQATDSKTVWNHLHEYEQILLKPSFGSRGTGIYLLSKVDNGTLVTMTKNGKRYDRHFKSKEQLHRWIESLLNKFQFLIQPYLPLSNLDNEPFDLRILLQKDATNHWVEQGRGIRKGNKDCITSNLATGGKAITYEKFMKEIANPHQKYIELTIGHILRTLPEELEARFQPLFELGIDLGIDRKNRVWILDINSKPGRKIIETLQPEKKEALYEAPIAYCQYLTDNLVKAGETVEENLSL</sequence>
<protein>
    <recommendedName>
        <fullName evidence="3">ATP-grasp domain-containing protein</fullName>
    </recommendedName>
</protein>
<dbReference type="SUPFAM" id="SSF56059">
    <property type="entry name" value="Glutathione synthetase ATP-binding domain-like"/>
    <property type="match status" value="1"/>
</dbReference>
<dbReference type="Pfam" id="PF14398">
    <property type="entry name" value="ATPgrasp_YheCD"/>
    <property type="match status" value="1"/>
</dbReference>
<dbReference type="STRING" id="1679170.AC625_05315"/>
<organism evidence="1 2">
    <name type="scientific">Peribacillus loiseleuriae</name>
    <dbReference type="NCBI Taxonomy" id="1679170"/>
    <lineage>
        <taxon>Bacteria</taxon>
        <taxon>Bacillati</taxon>
        <taxon>Bacillota</taxon>
        <taxon>Bacilli</taxon>
        <taxon>Bacillales</taxon>
        <taxon>Bacillaceae</taxon>
        <taxon>Peribacillus</taxon>
    </lineage>
</organism>
<gene>
    <name evidence="1" type="ORF">AC625_05315</name>
</gene>
<dbReference type="OrthoDB" id="7869153at2"/>
<dbReference type="AlphaFoldDB" id="A0A0K9GQS9"/>
<comment type="caution">
    <text evidence="1">The sequence shown here is derived from an EMBL/GenBank/DDBJ whole genome shotgun (WGS) entry which is preliminary data.</text>
</comment>
<proteinExistence type="predicted"/>
<dbReference type="EMBL" id="LFZW01000001">
    <property type="protein sequence ID" value="KMY48995.1"/>
    <property type="molecule type" value="Genomic_DNA"/>
</dbReference>
<keyword evidence="2" id="KW-1185">Reference proteome</keyword>
<reference evidence="2" key="1">
    <citation type="submission" date="2015-07" db="EMBL/GenBank/DDBJ databases">
        <title>Genome sequencing project for genomic taxonomy and phylogenomics of Bacillus-like bacteria.</title>
        <authorList>
            <person name="Liu B."/>
            <person name="Wang J."/>
            <person name="Zhu Y."/>
            <person name="Liu G."/>
            <person name="Chen Q."/>
            <person name="Chen Z."/>
            <person name="Lan J."/>
            <person name="Che J."/>
            <person name="Ge C."/>
            <person name="Shi H."/>
            <person name="Pan Z."/>
            <person name="Liu X."/>
        </authorList>
    </citation>
    <scope>NUCLEOTIDE SEQUENCE [LARGE SCALE GENOMIC DNA]</scope>
    <source>
        <strain evidence="2">FJAT-27997</strain>
    </source>
</reference>
<accession>A0A0K9GQS9</accession>
<evidence type="ECO:0008006" key="3">
    <source>
        <dbReference type="Google" id="ProtNLM"/>
    </source>
</evidence>